<accession>A0A4R2NU81</accession>
<reference evidence="1 2" key="1">
    <citation type="submission" date="2019-03" db="EMBL/GenBank/DDBJ databases">
        <title>Genomic Encyclopedia of Type Strains, Phase IV (KMG-IV): sequencing the most valuable type-strain genomes for metagenomic binning, comparative biology and taxonomic classification.</title>
        <authorList>
            <person name="Goeker M."/>
        </authorList>
    </citation>
    <scope>NUCLEOTIDE SEQUENCE [LARGE SCALE GENOMIC DNA]</scope>
    <source>
        <strain evidence="1 2">DSM 2781</strain>
    </source>
</reference>
<keyword evidence="2" id="KW-1185">Reference proteome</keyword>
<dbReference type="RefSeq" id="WP_132601733.1">
    <property type="nucleotide sequence ID" value="NZ_NRRP01000028.1"/>
</dbReference>
<dbReference type="Proteomes" id="UP000295733">
    <property type="component" value="Unassembled WGS sequence"/>
</dbReference>
<sequence>MARFLDELPLSLALIMALTLGLAPFTPEPHIWEKLKMLAAGDLRRGIDIFDLCLHGAPWLLLLAKLGRMGMRARRG</sequence>
<name>A0A4R2NU81_RHOAD</name>
<evidence type="ECO:0008006" key="3">
    <source>
        <dbReference type="Google" id="ProtNLM"/>
    </source>
</evidence>
<dbReference type="OrthoDB" id="1467821at2"/>
<comment type="caution">
    <text evidence="1">The sequence shown here is derived from an EMBL/GenBank/DDBJ whole genome shotgun (WGS) entry which is preliminary data.</text>
</comment>
<evidence type="ECO:0000313" key="1">
    <source>
        <dbReference type="EMBL" id="TCP25540.1"/>
    </source>
</evidence>
<evidence type="ECO:0000313" key="2">
    <source>
        <dbReference type="Proteomes" id="UP000295733"/>
    </source>
</evidence>
<gene>
    <name evidence="1" type="ORF">EV656_103293</name>
</gene>
<organism evidence="1 2">
    <name type="scientific">Rhodovulum adriaticum</name>
    <name type="common">Rhodopseudomonas adriatica</name>
    <dbReference type="NCBI Taxonomy" id="35804"/>
    <lineage>
        <taxon>Bacteria</taxon>
        <taxon>Pseudomonadati</taxon>
        <taxon>Pseudomonadota</taxon>
        <taxon>Alphaproteobacteria</taxon>
        <taxon>Rhodobacterales</taxon>
        <taxon>Paracoccaceae</taxon>
        <taxon>Rhodovulum</taxon>
    </lineage>
</organism>
<dbReference type="AlphaFoldDB" id="A0A4R2NU81"/>
<dbReference type="EMBL" id="SLXL01000003">
    <property type="protein sequence ID" value="TCP25540.1"/>
    <property type="molecule type" value="Genomic_DNA"/>
</dbReference>
<protein>
    <recommendedName>
        <fullName evidence="3">RND transporter</fullName>
    </recommendedName>
</protein>
<proteinExistence type="predicted"/>